<dbReference type="Proteomes" id="UP001253595">
    <property type="component" value="Unassembled WGS sequence"/>
</dbReference>
<proteinExistence type="predicted"/>
<evidence type="ECO:0000313" key="3">
    <source>
        <dbReference type="Proteomes" id="UP001253595"/>
    </source>
</evidence>
<dbReference type="InterPro" id="IPR036444">
    <property type="entry name" value="PLipase_A2_dom_sf"/>
</dbReference>
<dbReference type="SUPFAM" id="SSF48619">
    <property type="entry name" value="Phospholipase A2, PLA2"/>
    <property type="match status" value="1"/>
</dbReference>
<protein>
    <recommendedName>
        <fullName evidence="4">Helicase</fullName>
    </recommendedName>
</protein>
<feature type="chain" id="PRO_5045803435" description="Helicase" evidence="1">
    <location>
        <begin position="23"/>
        <end position="166"/>
    </location>
</feature>
<keyword evidence="1" id="KW-0732">Signal</keyword>
<dbReference type="EMBL" id="JAVDVX010000001">
    <property type="protein sequence ID" value="MDR7088982.1"/>
    <property type="molecule type" value="Genomic_DNA"/>
</dbReference>
<name>A0ABU1UUX7_9GAMM</name>
<accession>A0ABU1UUX7</accession>
<gene>
    <name evidence="2" type="ORF">J2X05_000985</name>
</gene>
<evidence type="ECO:0000313" key="2">
    <source>
        <dbReference type="EMBL" id="MDR7088982.1"/>
    </source>
</evidence>
<organism evidence="2 3">
    <name type="scientific">Cellvibrio fibrivorans</name>
    <dbReference type="NCBI Taxonomy" id="126350"/>
    <lineage>
        <taxon>Bacteria</taxon>
        <taxon>Pseudomonadati</taxon>
        <taxon>Pseudomonadota</taxon>
        <taxon>Gammaproteobacteria</taxon>
        <taxon>Cellvibrionales</taxon>
        <taxon>Cellvibrionaceae</taxon>
        <taxon>Cellvibrio</taxon>
    </lineage>
</organism>
<dbReference type="RefSeq" id="WP_310069362.1">
    <property type="nucleotide sequence ID" value="NZ_JAVDVX010000001.1"/>
</dbReference>
<sequence length="166" mass="18477">MRALGFIISLPIALLIASTSQANELKPFTTDGCSLWIDGTPEKPNLWRHCCVAHDLDYWKGGSEEARKESDERIQACVKAAQGPGMANYIYNNVRWGGSPYWMNHYRWGYGWDYFDGLWPRGYKVPTAEEQAQIDQAMPAALQVIADDAIKHPANVATEKGGAGDN</sequence>
<evidence type="ECO:0008006" key="4">
    <source>
        <dbReference type="Google" id="ProtNLM"/>
    </source>
</evidence>
<feature type="signal peptide" evidence="1">
    <location>
        <begin position="1"/>
        <end position="22"/>
    </location>
</feature>
<keyword evidence="3" id="KW-1185">Reference proteome</keyword>
<evidence type="ECO:0000256" key="1">
    <source>
        <dbReference type="SAM" id="SignalP"/>
    </source>
</evidence>
<reference evidence="2 3" key="1">
    <citation type="submission" date="2023-07" db="EMBL/GenBank/DDBJ databases">
        <title>Sorghum-associated microbial communities from plants grown in Nebraska, USA.</title>
        <authorList>
            <person name="Schachtman D."/>
        </authorList>
    </citation>
    <scope>NUCLEOTIDE SEQUENCE [LARGE SCALE GENOMIC DNA]</scope>
    <source>
        <strain evidence="2 3">BE190</strain>
    </source>
</reference>
<comment type="caution">
    <text evidence="2">The sequence shown here is derived from an EMBL/GenBank/DDBJ whole genome shotgun (WGS) entry which is preliminary data.</text>
</comment>